<reference evidence="3 4" key="1">
    <citation type="submission" date="2024-09" db="EMBL/GenBank/DDBJ databases">
        <authorList>
            <person name="Sun Q."/>
            <person name="Mori K."/>
        </authorList>
    </citation>
    <scope>NUCLEOTIDE SEQUENCE [LARGE SCALE GENOMIC DNA]</scope>
    <source>
        <strain evidence="3 4">JCM 4557</strain>
    </source>
</reference>
<proteinExistence type="predicted"/>
<sequence>MGVPKNRTGLKCALGGSAALALAGGALLSYGVGSAAAVEARLSQTYECKFPLIGADPLKVAITAELPASIPVNTQTGAIRIDALSTVSARAAQGLGLVGAKSVEGVASASATVNLPGGDQLDVGLDTTVAKAEVPSPARDFDVKAAGAAPSLSFRRPGAATIDVNALTLKLTARDAAGKVVQLPPYGDVFEAPCALKPADQNKTLHRFTITGADPTGPTPTTPTPTGPTPTGSTTTGPGPTGPSPTGPSPTGPGGTPGPTGTTGPGPSVPPPGTTGGTSGGTDLVTHVNGPGPGGGSLAGTGAAAAGWLLTGAGVLGAAGITAFHYAPRRIRGEGDDGTV</sequence>
<evidence type="ECO:0000256" key="1">
    <source>
        <dbReference type="SAM" id="MobiDB-lite"/>
    </source>
</evidence>
<feature type="compositionally biased region" description="Pro residues" evidence="1">
    <location>
        <begin position="217"/>
        <end position="228"/>
    </location>
</feature>
<organism evidence="3 4">
    <name type="scientific">Streptomyces noboritoensis</name>
    <dbReference type="NCBI Taxonomy" id="67337"/>
    <lineage>
        <taxon>Bacteria</taxon>
        <taxon>Bacillati</taxon>
        <taxon>Actinomycetota</taxon>
        <taxon>Actinomycetes</taxon>
        <taxon>Kitasatosporales</taxon>
        <taxon>Streptomycetaceae</taxon>
        <taxon>Streptomyces</taxon>
    </lineage>
</organism>
<feature type="region of interest" description="Disordered" evidence="1">
    <location>
        <begin position="209"/>
        <end position="293"/>
    </location>
</feature>
<dbReference type="Pfam" id="PF20611">
    <property type="entry name" value="DUF6801"/>
    <property type="match status" value="1"/>
</dbReference>
<accession>A0ABV6TH74</accession>
<gene>
    <name evidence="3" type="ORF">ACFH04_15670</name>
</gene>
<evidence type="ECO:0000313" key="3">
    <source>
        <dbReference type="EMBL" id="MFC0845141.1"/>
    </source>
</evidence>
<dbReference type="InterPro" id="IPR046542">
    <property type="entry name" value="DUF6801"/>
</dbReference>
<feature type="compositionally biased region" description="Gly residues" evidence="1">
    <location>
        <begin position="252"/>
        <end position="264"/>
    </location>
</feature>
<dbReference type="Proteomes" id="UP001589887">
    <property type="component" value="Unassembled WGS sequence"/>
</dbReference>
<feature type="compositionally biased region" description="Low complexity" evidence="1">
    <location>
        <begin position="229"/>
        <end position="238"/>
    </location>
</feature>
<keyword evidence="4" id="KW-1185">Reference proteome</keyword>
<comment type="caution">
    <text evidence="3">The sequence shown here is derived from an EMBL/GenBank/DDBJ whole genome shotgun (WGS) entry which is preliminary data.</text>
</comment>
<feature type="compositionally biased region" description="Pro residues" evidence="1">
    <location>
        <begin position="240"/>
        <end position="251"/>
    </location>
</feature>
<dbReference type="RefSeq" id="WP_394319813.1">
    <property type="nucleotide sequence ID" value="NZ_JBHMQV010000009.1"/>
</dbReference>
<feature type="domain" description="DUF6801" evidence="2">
    <location>
        <begin position="45"/>
        <end position="205"/>
    </location>
</feature>
<protein>
    <submittedName>
        <fullName evidence="3">DUF6801 domain-containing protein</fullName>
    </submittedName>
</protein>
<name>A0ABV6TH74_9ACTN</name>
<evidence type="ECO:0000313" key="4">
    <source>
        <dbReference type="Proteomes" id="UP001589887"/>
    </source>
</evidence>
<evidence type="ECO:0000259" key="2">
    <source>
        <dbReference type="Pfam" id="PF20611"/>
    </source>
</evidence>
<dbReference type="EMBL" id="JBHMQV010000009">
    <property type="protein sequence ID" value="MFC0845141.1"/>
    <property type="molecule type" value="Genomic_DNA"/>
</dbReference>